<comment type="caution">
    <text evidence="1">The sequence shown here is derived from an EMBL/GenBank/DDBJ whole genome shotgun (WGS) entry which is preliminary data.</text>
</comment>
<dbReference type="Proteomes" id="UP000019140">
    <property type="component" value="Unassembled WGS sequence"/>
</dbReference>
<accession>W4M399</accession>
<keyword evidence="2" id="KW-1185">Reference proteome</keyword>
<feature type="non-terminal residue" evidence="1">
    <location>
        <position position="1"/>
    </location>
</feature>
<dbReference type="HOGENOM" id="CLU_2710425_0_0_7"/>
<dbReference type="CDD" id="cd00565">
    <property type="entry name" value="Ubl_ThiS"/>
    <property type="match status" value="1"/>
</dbReference>
<dbReference type="EMBL" id="AZHX01001227">
    <property type="protein sequence ID" value="ETX04426.1"/>
    <property type="molecule type" value="Genomic_DNA"/>
</dbReference>
<gene>
    <name evidence="1" type="ORF">ETSY2_28900</name>
</gene>
<dbReference type="PANTHER" id="PTHR34472">
    <property type="entry name" value="SULFUR CARRIER PROTEIN THIS"/>
    <property type="match status" value="1"/>
</dbReference>
<dbReference type="Pfam" id="PF02597">
    <property type="entry name" value="ThiS"/>
    <property type="match status" value="1"/>
</dbReference>
<dbReference type="InterPro" id="IPR016155">
    <property type="entry name" value="Mopterin_synth/thiamin_S_b"/>
</dbReference>
<evidence type="ECO:0000313" key="1">
    <source>
        <dbReference type="EMBL" id="ETX04426.1"/>
    </source>
</evidence>
<dbReference type="InterPro" id="IPR010035">
    <property type="entry name" value="Thi_S"/>
</dbReference>
<dbReference type="SUPFAM" id="SSF54285">
    <property type="entry name" value="MoaD/ThiS"/>
    <property type="match status" value="1"/>
</dbReference>
<proteinExistence type="predicted"/>
<protein>
    <recommendedName>
        <fullName evidence="3">Sulfur carrier protein ThiS</fullName>
    </recommendedName>
</protein>
<dbReference type="NCBIfam" id="TIGR01683">
    <property type="entry name" value="thiS"/>
    <property type="match status" value="1"/>
</dbReference>
<dbReference type="Gene3D" id="3.10.20.30">
    <property type="match status" value="1"/>
</dbReference>
<sequence length="72" mass="7435">KCIAMIEVHINGDLQTVSEASTVRSLLESLGIADREGTAVAVNMEVVPRSAHVATALHAGDRIEIVQAVGGG</sequence>
<dbReference type="PANTHER" id="PTHR34472:SF1">
    <property type="entry name" value="SULFUR CARRIER PROTEIN THIS"/>
    <property type="match status" value="1"/>
</dbReference>
<evidence type="ECO:0000313" key="2">
    <source>
        <dbReference type="Proteomes" id="UP000019140"/>
    </source>
</evidence>
<dbReference type="InterPro" id="IPR003749">
    <property type="entry name" value="ThiS/MoaD-like"/>
</dbReference>
<evidence type="ECO:0008006" key="3">
    <source>
        <dbReference type="Google" id="ProtNLM"/>
    </source>
</evidence>
<dbReference type="InterPro" id="IPR012675">
    <property type="entry name" value="Beta-grasp_dom_sf"/>
</dbReference>
<name>W4M399_9BACT</name>
<reference evidence="1 2" key="1">
    <citation type="journal article" date="2014" name="Nature">
        <title>An environmental bacterial taxon with a large and distinct metabolic repertoire.</title>
        <authorList>
            <person name="Wilson M.C."/>
            <person name="Mori T."/>
            <person name="Ruckert C."/>
            <person name="Uria A.R."/>
            <person name="Helf M.J."/>
            <person name="Takada K."/>
            <person name="Gernert C."/>
            <person name="Steffens U.A."/>
            <person name="Heycke N."/>
            <person name="Schmitt S."/>
            <person name="Rinke C."/>
            <person name="Helfrich E.J."/>
            <person name="Brachmann A.O."/>
            <person name="Gurgui C."/>
            <person name="Wakimoto T."/>
            <person name="Kracht M."/>
            <person name="Crusemann M."/>
            <person name="Hentschel U."/>
            <person name="Abe I."/>
            <person name="Matsunaga S."/>
            <person name="Kalinowski J."/>
            <person name="Takeyama H."/>
            <person name="Piel J."/>
        </authorList>
    </citation>
    <scope>NUCLEOTIDE SEQUENCE [LARGE SCALE GENOMIC DNA]</scope>
    <source>
        <strain evidence="2">TSY2</strain>
    </source>
</reference>
<dbReference type="AlphaFoldDB" id="W4M399"/>
<organism evidence="1 2">
    <name type="scientific">Candidatus Entotheonella gemina</name>
    <dbReference type="NCBI Taxonomy" id="1429439"/>
    <lineage>
        <taxon>Bacteria</taxon>
        <taxon>Pseudomonadati</taxon>
        <taxon>Nitrospinota/Tectimicrobiota group</taxon>
        <taxon>Candidatus Tectimicrobiota</taxon>
        <taxon>Candidatus Entotheonellia</taxon>
        <taxon>Candidatus Entotheonellales</taxon>
        <taxon>Candidatus Entotheonellaceae</taxon>
        <taxon>Candidatus Entotheonella</taxon>
    </lineage>
</organism>